<dbReference type="Pfam" id="PF16123">
    <property type="entry name" value="HAGH_C"/>
    <property type="match status" value="1"/>
</dbReference>
<dbReference type="GO" id="GO:0016787">
    <property type="term" value="F:hydrolase activity"/>
    <property type="evidence" value="ECO:0007669"/>
    <property type="project" value="UniProtKB-KW"/>
</dbReference>
<evidence type="ECO:0000256" key="5">
    <source>
        <dbReference type="ARBA" id="ARBA00022801"/>
    </source>
</evidence>
<comment type="catalytic activity">
    <reaction evidence="1 7">
        <text>an S-(2-hydroxyacyl)glutathione + H2O = a 2-hydroxy carboxylate + glutathione + H(+)</text>
        <dbReference type="Rhea" id="RHEA:21864"/>
        <dbReference type="ChEBI" id="CHEBI:15377"/>
        <dbReference type="ChEBI" id="CHEBI:15378"/>
        <dbReference type="ChEBI" id="CHEBI:57925"/>
        <dbReference type="ChEBI" id="CHEBI:58896"/>
        <dbReference type="ChEBI" id="CHEBI:71261"/>
        <dbReference type="EC" id="3.1.2.6"/>
    </reaction>
</comment>
<feature type="binding site" evidence="7">
    <location>
        <position position="53"/>
    </location>
    <ligand>
        <name>Zn(2+)</name>
        <dbReference type="ChEBI" id="CHEBI:29105"/>
        <label>1</label>
    </ligand>
</feature>
<dbReference type="InterPro" id="IPR032282">
    <property type="entry name" value="HAGH_C"/>
</dbReference>
<comment type="caution">
    <text evidence="9">The sequence shown here is derived from an EMBL/GenBank/DDBJ whole genome shotgun (WGS) entry which is preliminary data.</text>
</comment>
<dbReference type="InterPro" id="IPR036866">
    <property type="entry name" value="RibonucZ/Hydroxyglut_hydro"/>
</dbReference>
<dbReference type="InterPro" id="IPR001018">
    <property type="entry name" value="Beta-lactamase_class-B_CS"/>
</dbReference>
<feature type="binding site" evidence="7">
    <location>
        <position position="109"/>
    </location>
    <ligand>
        <name>Zn(2+)</name>
        <dbReference type="ChEBI" id="CHEBI:29105"/>
        <label>1</label>
    </ligand>
</feature>
<protein>
    <recommendedName>
        <fullName evidence="7">Hydroxyacylglutathione hydrolase</fullName>
        <ecNumber evidence="7">3.1.2.6</ecNumber>
    </recommendedName>
    <alternativeName>
        <fullName evidence="7">Glyoxalase II</fullName>
        <shortName evidence="7">Glx II</shortName>
    </alternativeName>
</protein>
<evidence type="ECO:0000256" key="2">
    <source>
        <dbReference type="ARBA" id="ARBA00004963"/>
    </source>
</evidence>
<comment type="function">
    <text evidence="7">Thiolesterase that catalyzes the hydrolysis of S-D-lactoyl-glutathione to form glutathione and D-lactic acid.</text>
</comment>
<dbReference type="EMBL" id="BAQB01000005">
    <property type="protein sequence ID" value="GBR44815.1"/>
    <property type="molecule type" value="Genomic_DNA"/>
</dbReference>
<dbReference type="PANTHER" id="PTHR43705">
    <property type="entry name" value="HYDROXYACYLGLUTATHIONE HYDROLASE"/>
    <property type="match status" value="1"/>
</dbReference>
<dbReference type="InterPro" id="IPR050110">
    <property type="entry name" value="Glyoxalase_II_hydrolase"/>
</dbReference>
<comment type="subunit">
    <text evidence="7">Monomer.</text>
</comment>
<organism evidence="9 10">
    <name type="scientific">Neokomagataea tanensis NBRC 106556</name>
    <dbReference type="NCBI Taxonomy" id="1223519"/>
    <lineage>
        <taxon>Bacteria</taxon>
        <taxon>Pseudomonadati</taxon>
        <taxon>Pseudomonadota</taxon>
        <taxon>Alphaproteobacteria</taxon>
        <taxon>Acetobacterales</taxon>
        <taxon>Acetobacteraceae</taxon>
        <taxon>Neokomagataea</taxon>
    </lineage>
</organism>
<dbReference type="CDD" id="cd07723">
    <property type="entry name" value="hydroxyacylglutathione_hydrolase_MBL-fold"/>
    <property type="match status" value="1"/>
</dbReference>
<reference evidence="9" key="1">
    <citation type="submission" date="2013-04" db="EMBL/GenBank/DDBJ databases">
        <title>The genome sequencing project of 58 acetic acid bacteria.</title>
        <authorList>
            <person name="Okamoto-Kainuma A."/>
            <person name="Ishikawa M."/>
            <person name="Umino S."/>
            <person name="Koizumi Y."/>
            <person name="Shiwa Y."/>
            <person name="Yoshikawa H."/>
            <person name="Matsutani M."/>
            <person name="Matsushita K."/>
        </authorList>
    </citation>
    <scope>NUCLEOTIDE SEQUENCE</scope>
    <source>
        <strain evidence="9">NBRC 106556</strain>
    </source>
</reference>
<dbReference type="HAMAP" id="MF_01374">
    <property type="entry name" value="Glyoxalase_2"/>
    <property type="match status" value="1"/>
</dbReference>
<evidence type="ECO:0000256" key="3">
    <source>
        <dbReference type="ARBA" id="ARBA00006759"/>
    </source>
</evidence>
<name>A0ABQ0QHD4_9PROT</name>
<comment type="similarity">
    <text evidence="3 7">Belongs to the metallo-beta-lactamase superfamily. Glyoxalase II family.</text>
</comment>
<dbReference type="Proteomes" id="UP001062443">
    <property type="component" value="Unassembled WGS sequence"/>
</dbReference>
<dbReference type="SUPFAM" id="SSF56281">
    <property type="entry name" value="Metallo-hydrolase/oxidoreductase"/>
    <property type="match status" value="1"/>
</dbReference>
<feature type="binding site" evidence="7">
    <location>
        <position position="166"/>
    </location>
    <ligand>
        <name>Zn(2+)</name>
        <dbReference type="ChEBI" id="CHEBI:29105"/>
        <label>2</label>
    </ligand>
</feature>
<dbReference type="InterPro" id="IPR001279">
    <property type="entry name" value="Metallo-B-lactamas"/>
</dbReference>
<evidence type="ECO:0000259" key="8">
    <source>
        <dbReference type="SMART" id="SM00849"/>
    </source>
</evidence>
<evidence type="ECO:0000256" key="4">
    <source>
        <dbReference type="ARBA" id="ARBA00022723"/>
    </source>
</evidence>
<feature type="binding site" evidence="7">
    <location>
        <position position="55"/>
    </location>
    <ligand>
        <name>Zn(2+)</name>
        <dbReference type="ChEBI" id="CHEBI:29105"/>
        <label>1</label>
    </ligand>
</feature>
<dbReference type="PANTHER" id="PTHR43705:SF1">
    <property type="entry name" value="HYDROXYACYLGLUTATHIONE HYDROLASE GLOB"/>
    <property type="match status" value="1"/>
</dbReference>
<feature type="binding site" evidence="7">
    <location>
        <position position="128"/>
    </location>
    <ligand>
        <name>Zn(2+)</name>
        <dbReference type="ChEBI" id="CHEBI:29105"/>
        <label>2</label>
    </ligand>
</feature>
<feature type="binding site" evidence="7">
    <location>
        <position position="58"/>
    </location>
    <ligand>
        <name>Zn(2+)</name>
        <dbReference type="ChEBI" id="CHEBI:29105"/>
        <label>2</label>
    </ligand>
</feature>
<evidence type="ECO:0000313" key="9">
    <source>
        <dbReference type="EMBL" id="GBR44815.1"/>
    </source>
</evidence>
<dbReference type="PROSITE" id="PS00743">
    <property type="entry name" value="BETA_LACTAMASE_B_1"/>
    <property type="match status" value="1"/>
</dbReference>
<feature type="binding site" evidence="7">
    <location>
        <position position="57"/>
    </location>
    <ligand>
        <name>Zn(2+)</name>
        <dbReference type="ChEBI" id="CHEBI:29105"/>
        <label>2</label>
    </ligand>
</feature>
<sequence>MSYNVQGIPVLSDNYAWLVTCPEGQRVLIDPGSAEECAKVLADGRLDWILLTHHHADHVGGTDALRKRYGARVIGAEAPAMPRLDTIIRGGETLELAGLTVQVLATPGHAVGHVSYVVPQVPALFCGDVLFSAGCGRLLEGTAAELFASIAQFEALPGETWVCAGHEYTESNVRFARRVDPENTALEAYEAEVLRLRAEGRATLPVRLVSERAINPFVRAKTVEEFAALRRAKDVS</sequence>
<evidence type="ECO:0000256" key="6">
    <source>
        <dbReference type="ARBA" id="ARBA00022833"/>
    </source>
</evidence>
<dbReference type="SMART" id="SM00849">
    <property type="entry name" value="Lactamase_B"/>
    <property type="match status" value="1"/>
</dbReference>
<feature type="domain" description="Metallo-beta-lactamase" evidence="8">
    <location>
        <begin position="13"/>
        <end position="166"/>
    </location>
</feature>
<keyword evidence="10" id="KW-1185">Reference proteome</keyword>
<keyword evidence="6 7" id="KW-0862">Zinc</keyword>
<feature type="binding site" evidence="7">
    <location>
        <position position="128"/>
    </location>
    <ligand>
        <name>Zn(2+)</name>
        <dbReference type="ChEBI" id="CHEBI:29105"/>
        <label>1</label>
    </ligand>
</feature>
<dbReference type="InterPro" id="IPR017782">
    <property type="entry name" value="Hydroxyacylglutathione_Hdrlase"/>
</dbReference>
<comment type="pathway">
    <text evidence="2 7">Secondary metabolite metabolism; methylglyoxal degradation; (R)-lactate from methylglyoxal: step 2/2.</text>
</comment>
<evidence type="ECO:0000256" key="7">
    <source>
        <dbReference type="HAMAP-Rule" id="MF_01374"/>
    </source>
</evidence>
<proteinExistence type="inferred from homology"/>
<gene>
    <name evidence="7" type="primary">gloB</name>
    <name evidence="9" type="ORF">AA106556_0550</name>
</gene>
<keyword evidence="4 7" id="KW-0479">Metal-binding</keyword>
<dbReference type="EC" id="3.1.2.6" evidence="7"/>
<dbReference type="InterPro" id="IPR035680">
    <property type="entry name" value="Clx_II_MBL"/>
</dbReference>
<dbReference type="PIRSF" id="PIRSF005457">
    <property type="entry name" value="Glx"/>
    <property type="match status" value="1"/>
</dbReference>
<accession>A0ABQ0QHD4</accession>
<comment type="cofactor">
    <cofactor evidence="7">
        <name>Zn(2+)</name>
        <dbReference type="ChEBI" id="CHEBI:29105"/>
    </cofactor>
    <text evidence="7">Binds 2 Zn(2+) ions per subunit.</text>
</comment>
<evidence type="ECO:0000313" key="10">
    <source>
        <dbReference type="Proteomes" id="UP001062443"/>
    </source>
</evidence>
<keyword evidence="5 7" id="KW-0378">Hydrolase</keyword>
<dbReference type="Gene3D" id="3.60.15.10">
    <property type="entry name" value="Ribonuclease Z/Hydroxyacylglutathione hydrolase-like"/>
    <property type="match status" value="1"/>
</dbReference>
<dbReference type="Pfam" id="PF00753">
    <property type="entry name" value="Lactamase_B"/>
    <property type="match status" value="1"/>
</dbReference>
<dbReference type="RefSeq" id="WP_068169005.1">
    <property type="nucleotide sequence ID" value="NZ_BAQB01000005.1"/>
</dbReference>
<evidence type="ECO:0000256" key="1">
    <source>
        <dbReference type="ARBA" id="ARBA00001623"/>
    </source>
</evidence>
<dbReference type="NCBIfam" id="TIGR03413">
    <property type="entry name" value="GSH_gloB"/>
    <property type="match status" value="1"/>
</dbReference>